<dbReference type="GO" id="GO:0008757">
    <property type="term" value="F:S-adenosylmethionine-dependent methyltransferase activity"/>
    <property type="evidence" value="ECO:0007669"/>
    <property type="project" value="InterPro"/>
</dbReference>
<dbReference type="InterPro" id="IPR029063">
    <property type="entry name" value="SAM-dependent_MTases_sf"/>
</dbReference>
<proteinExistence type="predicted"/>
<dbReference type="InterPro" id="IPR050602">
    <property type="entry name" value="Malonyl-ACP_OMT"/>
</dbReference>
<dbReference type="AlphaFoldDB" id="A0A7S4R6L3"/>
<dbReference type="CDD" id="cd02440">
    <property type="entry name" value="AdoMet_MTases"/>
    <property type="match status" value="1"/>
</dbReference>
<evidence type="ECO:0000256" key="3">
    <source>
        <dbReference type="SAM" id="MobiDB-lite"/>
    </source>
</evidence>
<dbReference type="EMBL" id="HBNS01015779">
    <property type="protein sequence ID" value="CAE4602887.1"/>
    <property type="molecule type" value="Transcribed_RNA"/>
</dbReference>
<gene>
    <name evidence="5" type="ORF">DBRI00130_LOCUS12655</name>
</gene>
<feature type="domain" description="Methyltransferase type 11" evidence="4">
    <location>
        <begin position="23"/>
        <end position="71"/>
    </location>
</feature>
<organism evidence="5">
    <name type="scientific">Ditylum brightwellii</name>
    <dbReference type="NCBI Taxonomy" id="49249"/>
    <lineage>
        <taxon>Eukaryota</taxon>
        <taxon>Sar</taxon>
        <taxon>Stramenopiles</taxon>
        <taxon>Ochrophyta</taxon>
        <taxon>Bacillariophyta</taxon>
        <taxon>Mediophyceae</taxon>
        <taxon>Lithodesmiophycidae</taxon>
        <taxon>Lithodesmiales</taxon>
        <taxon>Lithodesmiaceae</taxon>
        <taxon>Ditylum</taxon>
    </lineage>
</organism>
<protein>
    <recommendedName>
        <fullName evidence="4">Methyltransferase type 11 domain-containing protein</fullName>
    </recommendedName>
</protein>
<reference evidence="5" key="1">
    <citation type="submission" date="2021-01" db="EMBL/GenBank/DDBJ databases">
        <authorList>
            <person name="Corre E."/>
            <person name="Pelletier E."/>
            <person name="Niang G."/>
            <person name="Scheremetjew M."/>
            <person name="Finn R."/>
            <person name="Kale V."/>
            <person name="Holt S."/>
            <person name="Cochrane G."/>
            <person name="Meng A."/>
            <person name="Brown T."/>
            <person name="Cohen L."/>
        </authorList>
    </citation>
    <scope>NUCLEOTIDE SEQUENCE</scope>
    <source>
        <strain evidence="5">GSO104</strain>
    </source>
</reference>
<dbReference type="Gene3D" id="3.40.50.150">
    <property type="entry name" value="Vaccinia Virus protein VP39"/>
    <property type="match status" value="1"/>
</dbReference>
<evidence type="ECO:0000313" key="5">
    <source>
        <dbReference type="EMBL" id="CAE4602887.1"/>
    </source>
</evidence>
<name>A0A7S4R6L3_9STRA</name>
<dbReference type="GO" id="GO:0032259">
    <property type="term" value="P:methylation"/>
    <property type="evidence" value="ECO:0007669"/>
    <property type="project" value="UniProtKB-KW"/>
</dbReference>
<dbReference type="SUPFAM" id="SSF53335">
    <property type="entry name" value="S-adenosyl-L-methionine-dependent methyltransferases"/>
    <property type="match status" value="1"/>
</dbReference>
<keyword evidence="2" id="KW-0808">Transferase</keyword>
<feature type="region of interest" description="Disordered" evidence="3">
    <location>
        <begin position="202"/>
        <end position="228"/>
    </location>
</feature>
<keyword evidence="1" id="KW-0489">Methyltransferase</keyword>
<accession>A0A7S4R6L3</accession>
<dbReference type="PANTHER" id="PTHR13090:SF1">
    <property type="entry name" value="ARGININE-HYDROXYLASE NDUFAF5, MITOCHONDRIAL"/>
    <property type="match status" value="1"/>
</dbReference>
<evidence type="ECO:0000256" key="1">
    <source>
        <dbReference type="ARBA" id="ARBA00022603"/>
    </source>
</evidence>
<dbReference type="GO" id="GO:0032981">
    <property type="term" value="P:mitochondrial respiratory chain complex I assembly"/>
    <property type="evidence" value="ECO:0007669"/>
    <property type="project" value="TreeGrafter"/>
</dbReference>
<evidence type="ECO:0000256" key="2">
    <source>
        <dbReference type="ARBA" id="ARBA00022679"/>
    </source>
</evidence>
<sequence>MLHRNQGETVPGEAERCGTYKLVADEEARMPFPDGTFDLVISSTALHWVNDLPNMLLEIKRVLKPDGCLMFAMVGGATLTELRSSLVLAELERDGGVSPHVGPFVDFSDVGSLLTSAGFTLPTVDIDTIKIGYPNAMILMEHLQRMGEGNASLQRRERIGVDTFLAASCIYDEMFKLDDDGDDGVEASAQIIYAIGWTPHESQPQPLERGTAKHKVGDVNVVHTETKK</sequence>
<evidence type="ECO:0000259" key="4">
    <source>
        <dbReference type="Pfam" id="PF08241"/>
    </source>
</evidence>
<dbReference type="GO" id="GO:0005739">
    <property type="term" value="C:mitochondrion"/>
    <property type="evidence" value="ECO:0007669"/>
    <property type="project" value="TreeGrafter"/>
</dbReference>
<dbReference type="InterPro" id="IPR013216">
    <property type="entry name" value="Methyltransf_11"/>
</dbReference>
<dbReference type="PANTHER" id="PTHR13090">
    <property type="entry name" value="ARGININE-HYDROXYLASE NDUFAF5, MITOCHONDRIAL"/>
    <property type="match status" value="1"/>
</dbReference>
<dbReference type="Pfam" id="PF08241">
    <property type="entry name" value="Methyltransf_11"/>
    <property type="match status" value="1"/>
</dbReference>